<keyword evidence="4" id="KW-0732">Signal</keyword>
<dbReference type="EMBL" id="AAMT01000007">
    <property type="protein sequence ID" value="EAQ12827.1"/>
    <property type="molecule type" value="Genomic_DNA"/>
</dbReference>
<protein>
    <recommendedName>
        <fullName evidence="5">Solute-binding protein family 5 domain-containing protein</fullName>
    </recommendedName>
</protein>
<dbReference type="AlphaFoldDB" id="A3VG51"/>
<evidence type="ECO:0000256" key="4">
    <source>
        <dbReference type="ARBA" id="ARBA00022729"/>
    </source>
</evidence>
<dbReference type="PANTHER" id="PTHR30290">
    <property type="entry name" value="PERIPLASMIC BINDING COMPONENT OF ABC TRANSPORTER"/>
    <property type="match status" value="1"/>
</dbReference>
<dbReference type="InterPro" id="IPR006311">
    <property type="entry name" value="TAT_signal"/>
</dbReference>
<dbReference type="Gene3D" id="3.90.76.10">
    <property type="entry name" value="Dipeptide-binding Protein, Domain 1"/>
    <property type="match status" value="1"/>
</dbReference>
<dbReference type="PANTHER" id="PTHR30290:SF10">
    <property type="entry name" value="PERIPLASMIC OLIGOPEPTIDE-BINDING PROTEIN-RELATED"/>
    <property type="match status" value="1"/>
</dbReference>
<dbReference type="GO" id="GO:1904680">
    <property type="term" value="F:peptide transmembrane transporter activity"/>
    <property type="evidence" value="ECO:0007669"/>
    <property type="project" value="TreeGrafter"/>
</dbReference>
<dbReference type="InterPro" id="IPR039424">
    <property type="entry name" value="SBP_5"/>
</dbReference>
<dbReference type="Gene3D" id="3.10.105.10">
    <property type="entry name" value="Dipeptide-binding Protein, Domain 3"/>
    <property type="match status" value="1"/>
</dbReference>
<name>A3VG51_9RHOB</name>
<dbReference type="Gene3D" id="3.40.190.10">
    <property type="entry name" value="Periplasmic binding protein-like II"/>
    <property type="match status" value="1"/>
</dbReference>
<dbReference type="InterPro" id="IPR000914">
    <property type="entry name" value="SBP_5_dom"/>
</dbReference>
<dbReference type="PROSITE" id="PS51318">
    <property type="entry name" value="TAT"/>
    <property type="match status" value="1"/>
</dbReference>
<comment type="caution">
    <text evidence="6">The sequence shown here is derived from an EMBL/GenBank/DDBJ whole genome shotgun (WGS) entry which is preliminary data.</text>
</comment>
<evidence type="ECO:0000256" key="1">
    <source>
        <dbReference type="ARBA" id="ARBA00004418"/>
    </source>
</evidence>
<accession>A3VG51</accession>
<reference evidence="6 7" key="1">
    <citation type="journal article" date="2010" name="J. Bacteriol.">
        <title>Genome sequences of Pelagibaca bermudensis HTCC2601T and Maritimibacter alkaliphilus HTCC2654T, the type strains of two marine Roseobacter genera.</title>
        <authorList>
            <person name="Thrash J.C."/>
            <person name="Cho J.C."/>
            <person name="Ferriera S."/>
            <person name="Johnson J."/>
            <person name="Vergin K.L."/>
            <person name="Giovannoni S.J."/>
        </authorList>
    </citation>
    <scope>NUCLEOTIDE SEQUENCE [LARGE SCALE GENOMIC DNA]</scope>
    <source>
        <strain evidence="6 7">HTCC2654</strain>
    </source>
</reference>
<comment type="similarity">
    <text evidence="2">Belongs to the bacterial solute-binding protein 5 family.</text>
</comment>
<dbReference type="RefSeq" id="WP_008330027.1">
    <property type="nucleotide sequence ID" value="NZ_CH902578.1"/>
</dbReference>
<dbReference type="GO" id="GO:0015833">
    <property type="term" value="P:peptide transport"/>
    <property type="evidence" value="ECO:0007669"/>
    <property type="project" value="TreeGrafter"/>
</dbReference>
<keyword evidence="7" id="KW-1185">Reference proteome</keyword>
<dbReference type="CDD" id="cd08512">
    <property type="entry name" value="PBP2_NikA_DppA_OppA_like_7"/>
    <property type="match status" value="1"/>
</dbReference>
<organism evidence="6 7">
    <name type="scientific">Maritimibacter alkaliphilus HTCC2654</name>
    <dbReference type="NCBI Taxonomy" id="314271"/>
    <lineage>
        <taxon>Bacteria</taxon>
        <taxon>Pseudomonadati</taxon>
        <taxon>Pseudomonadota</taxon>
        <taxon>Alphaproteobacteria</taxon>
        <taxon>Rhodobacterales</taxon>
        <taxon>Roseobacteraceae</taxon>
        <taxon>Maritimibacter</taxon>
    </lineage>
</organism>
<gene>
    <name evidence="6" type="ORF">RB2654_06944</name>
</gene>
<evidence type="ECO:0000313" key="7">
    <source>
        <dbReference type="Proteomes" id="UP000002931"/>
    </source>
</evidence>
<dbReference type="HOGENOM" id="CLU_017028_7_2_5"/>
<dbReference type="STRING" id="314271.RB2654_06944"/>
<comment type="subcellular location">
    <subcellularLocation>
        <location evidence="1">Periplasm</location>
    </subcellularLocation>
</comment>
<sequence length="538" mass="58657">MTETRHDTSAPGGLNRRTFLQLGAGVGLVLTLPAGRAFAQGADTLTVAIPADLGGWDQDFLAFDTIGLAVMKNTYPYMIDYPVMDLEGGQVFETEGVLPLYAESFEPNEDGTVWTLKLKQGIKFPSGNELTAADVKWSKDRAFAAQANVAGIYRILGLTEPDQVKVVDDYTVEFTQGTASAMSTQIQIISLYVYDSELLKSHATDEDPWAKEWANVNPIDGGAYNVTEYRPGEEIVLEANPEFPGEAPGVKTIRLQVIPSAANRRLLLQNGDVDVALALPLRDVMDMSEAEGVKLLSAPNNQLVFVPMNTTITPFDNPAVRKAMAKAVPYDALIKSVYFDEARRVKSVLPLEMPGYSEAGYPFDTDFEAAKSELAEAGFPDGFETSIVIVSGDTEAERIAVLLQNAFGQVGVTLNIENVDPATMQTRRQEKSAPLQVAAGQFWVNDFEYLGATALSPTGFLNYANYNSERIAELLGSLAGVLDEETRMGIIDEVQSVLAEDVPWLVLAQPNFMLPVTEGVEGWVQPVDGLFRLRYLTA</sequence>
<feature type="domain" description="Solute-binding protein family 5" evidence="5">
    <location>
        <begin position="98"/>
        <end position="459"/>
    </location>
</feature>
<dbReference type="Proteomes" id="UP000002931">
    <property type="component" value="Unassembled WGS sequence"/>
</dbReference>
<proteinExistence type="inferred from homology"/>
<evidence type="ECO:0000313" key="6">
    <source>
        <dbReference type="EMBL" id="EAQ12827.1"/>
    </source>
</evidence>
<keyword evidence="3" id="KW-0813">Transport</keyword>
<dbReference type="OrthoDB" id="9803988at2"/>
<evidence type="ECO:0000259" key="5">
    <source>
        <dbReference type="Pfam" id="PF00496"/>
    </source>
</evidence>
<dbReference type="GO" id="GO:0030313">
    <property type="term" value="C:cell envelope"/>
    <property type="evidence" value="ECO:0007669"/>
    <property type="project" value="UniProtKB-SubCell"/>
</dbReference>
<dbReference type="Pfam" id="PF00496">
    <property type="entry name" value="SBP_bac_5"/>
    <property type="match status" value="1"/>
</dbReference>
<dbReference type="eggNOG" id="COG0747">
    <property type="taxonomic scope" value="Bacteria"/>
</dbReference>
<dbReference type="SUPFAM" id="SSF53850">
    <property type="entry name" value="Periplasmic binding protein-like II"/>
    <property type="match status" value="1"/>
</dbReference>
<evidence type="ECO:0000256" key="2">
    <source>
        <dbReference type="ARBA" id="ARBA00005695"/>
    </source>
</evidence>
<evidence type="ECO:0000256" key="3">
    <source>
        <dbReference type="ARBA" id="ARBA00022448"/>
    </source>
</evidence>